<evidence type="ECO:0000256" key="5">
    <source>
        <dbReference type="SAM" id="Phobius"/>
    </source>
</evidence>
<comment type="subcellular location">
    <subcellularLocation>
        <location evidence="1">Membrane</location>
    </subcellularLocation>
</comment>
<evidence type="ECO:0000256" key="2">
    <source>
        <dbReference type="ARBA" id="ARBA00023224"/>
    </source>
</evidence>
<feature type="domain" description="Methyl-accepting transducer" evidence="6">
    <location>
        <begin position="393"/>
        <end position="629"/>
    </location>
</feature>
<dbReference type="Gene3D" id="3.30.450.20">
    <property type="entry name" value="PAS domain"/>
    <property type="match status" value="2"/>
</dbReference>
<name>A0ABX6V8D8_9GAMM</name>
<dbReference type="SUPFAM" id="SSF58104">
    <property type="entry name" value="Methyl-accepting chemotaxis protein (MCP) signaling domain"/>
    <property type="match status" value="1"/>
</dbReference>
<keyword evidence="5" id="KW-0472">Membrane</keyword>
<keyword evidence="5" id="KW-0812">Transmembrane</keyword>
<feature type="domain" description="HAMP" evidence="7">
    <location>
        <begin position="334"/>
        <end position="388"/>
    </location>
</feature>
<evidence type="ECO:0000256" key="3">
    <source>
        <dbReference type="ARBA" id="ARBA00029447"/>
    </source>
</evidence>
<dbReference type="InterPro" id="IPR003660">
    <property type="entry name" value="HAMP_dom"/>
</dbReference>
<dbReference type="SMART" id="SM00304">
    <property type="entry name" value="HAMP"/>
    <property type="match status" value="1"/>
</dbReference>
<sequence>MLTIIKKSLVAQLTLGLSVALLVITVINGIVNIQRVTETTQDFYQREVTLALERVETQLSGILITKKLQSDMLFMNPTTLDAIESLQVRAESYDDNQAVVTLLNFIKQVADQDPLIVTPYFSSAITHEYFDKFGRYIENDYNVSQRPWWQDLLKQNKLYIEDPQRDLSGRLDLAMRQPLYRDGILIGSVGMDIQMTEFTEELMKIAKINGLGESFLMTDKGTAVAFPEMEKFTGSKLTISDVDRHYTGAKGFTQLQNTMMEHTVDGVKVIWQGEQYLVYSQSIRLLSPYLDWQVAIMLPESAITTPVKAAQMEEGLRAFTILVIMILVIAFYSRWQLAPLKELLAGLESIASGDADLSRRITLNRQDELGALAKAFNDFVNQLQGIITATRGTANDLETESVSAYAAIDLSKSFISSQKQAIETVVAAATEMAQTSEHVANRADSVHQLAKDVGVNVDEGVLVVNQSVLGIEDLSDRICQAAHVVKGLEKEAMNISEVLEVIRTIAEQTNLLALNAAIEAARAGEQGRGFAVVADEVRSLASKTQDSTSHIQDIINKLQTSASQAAMVMNTSQEEAINCKQHSRDITRVFEQISLVLNQFQSQTNEIASAITQQSVTAQQVSINITDISEKAEQSVVQIHKVNLSISNTGEQAKKLNTQISKFTV</sequence>
<reference evidence="8" key="1">
    <citation type="submission" date="2021-07" db="EMBL/GenBank/DDBJ databases">
        <title>Shewanella sp. YLB-07 whole genome sequence.</title>
        <authorList>
            <person name="Yu L."/>
        </authorList>
    </citation>
    <scope>NUCLEOTIDE SEQUENCE</scope>
    <source>
        <strain evidence="8">YLB-08</strain>
    </source>
</reference>
<keyword evidence="2 4" id="KW-0807">Transducer</keyword>
<evidence type="ECO:0000313" key="8">
    <source>
        <dbReference type="EMBL" id="QPG58117.1"/>
    </source>
</evidence>
<dbReference type="EMBL" id="CP045503">
    <property type="protein sequence ID" value="QPG58117.1"/>
    <property type="molecule type" value="Genomic_DNA"/>
</dbReference>
<keyword evidence="5" id="KW-1133">Transmembrane helix</keyword>
<keyword evidence="9" id="KW-1185">Reference proteome</keyword>
<dbReference type="CDD" id="cd11386">
    <property type="entry name" value="MCP_signal"/>
    <property type="match status" value="1"/>
</dbReference>
<dbReference type="Proteomes" id="UP000316416">
    <property type="component" value="Chromosome"/>
</dbReference>
<dbReference type="SMART" id="SM00283">
    <property type="entry name" value="MA"/>
    <property type="match status" value="1"/>
</dbReference>
<organism evidence="8 9">
    <name type="scientific">Shewanella eurypsychrophilus</name>
    <dbReference type="NCBI Taxonomy" id="2593656"/>
    <lineage>
        <taxon>Bacteria</taxon>
        <taxon>Pseudomonadati</taxon>
        <taxon>Pseudomonadota</taxon>
        <taxon>Gammaproteobacteria</taxon>
        <taxon>Alteromonadales</taxon>
        <taxon>Shewanellaceae</taxon>
        <taxon>Shewanella</taxon>
    </lineage>
</organism>
<dbReference type="InterPro" id="IPR004089">
    <property type="entry name" value="MCPsignal_dom"/>
</dbReference>
<accession>A0ABX6V8D8</accession>
<evidence type="ECO:0000256" key="1">
    <source>
        <dbReference type="ARBA" id="ARBA00004370"/>
    </source>
</evidence>
<feature type="transmembrane region" description="Helical" evidence="5">
    <location>
        <begin position="315"/>
        <end position="333"/>
    </location>
</feature>
<dbReference type="Pfam" id="PF00672">
    <property type="entry name" value="HAMP"/>
    <property type="match status" value="1"/>
</dbReference>
<proteinExistence type="inferred from homology"/>
<dbReference type="PANTHER" id="PTHR32089:SF112">
    <property type="entry name" value="LYSOZYME-LIKE PROTEIN-RELATED"/>
    <property type="match status" value="1"/>
</dbReference>
<evidence type="ECO:0000313" key="9">
    <source>
        <dbReference type="Proteomes" id="UP000316416"/>
    </source>
</evidence>
<dbReference type="CDD" id="cd06225">
    <property type="entry name" value="HAMP"/>
    <property type="match status" value="1"/>
</dbReference>
<dbReference type="PROSITE" id="PS50111">
    <property type="entry name" value="CHEMOTAXIS_TRANSDUC_2"/>
    <property type="match status" value="1"/>
</dbReference>
<evidence type="ECO:0000259" key="6">
    <source>
        <dbReference type="PROSITE" id="PS50111"/>
    </source>
</evidence>
<evidence type="ECO:0000256" key="4">
    <source>
        <dbReference type="PROSITE-ProRule" id="PRU00284"/>
    </source>
</evidence>
<dbReference type="RefSeq" id="WP_195873269.1">
    <property type="nucleotide sequence ID" value="NZ_CP045503.2"/>
</dbReference>
<protein>
    <submittedName>
        <fullName evidence="8">Methyl-accepting chemotaxis protein</fullName>
    </submittedName>
</protein>
<dbReference type="PROSITE" id="PS50885">
    <property type="entry name" value="HAMP"/>
    <property type="match status" value="1"/>
</dbReference>
<gene>
    <name evidence="8" type="ORF">FM038_012195</name>
</gene>
<comment type="similarity">
    <text evidence="3">Belongs to the methyl-accepting chemotaxis (MCP) protein family.</text>
</comment>
<dbReference type="Pfam" id="PF00015">
    <property type="entry name" value="MCPsignal"/>
    <property type="match status" value="1"/>
</dbReference>
<dbReference type="PANTHER" id="PTHR32089">
    <property type="entry name" value="METHYL-ACCEPTING CHEMOTAXIS PROTEIN MCPB"/>
    <property type="match status" value="1"/>
</dbReference>
<evidence type="ECO:0000259" key="7">
    <source>
        <dbReference type="PROSITE" id="PS50885"/>
    </source>
</evidence>
<dbReference type="PRINTS" id="PR00260">
    <property type="entry name" value="CHEMTRNSDUCR"/>
</dbReference>
<dbReference type="InterPro" id="IPR004090">
    <property type="entry name" value="Chemotax_Me-accpt_rcpt"/>
</dbReference>
<dbReference type="Gene3D" id="1.10.287.950">
    <property type="entry name" value="Methyl-accepting chemotaxis protein"/>
    <property type="match status" value="1"/>
</dbReference>